<organism evidence="3 4">
    <name type="scientific">Candidatus Brevundimonas colombiensis</name>
    <dbReference type="NCBI Taxonomy" id="3121376"/>
    <lineage>
        <taxon>Bacteria</taxon>
        <taxon>Pseudomonadati</taxon>
        <taxon>Pseudomonadota</taxon>
        <taxon>Alphaproteobacteria</taxon>
        <taxon>Caulobacterales</taxon>
        <taxon>Caulobacteraceae</taxon>
        <taxon>Brevundimonas</taxon>
    </lineage>
</organism>
<comment type="similarity">
    <text evidence="1">Belongs to the OmpW/AlkL family.</text>
</comment>
<evidence type="ECO:0000313" key="3">
    <source>
        <dbReference type="EMBL" id="WEK41591.1"/>
    </source>
</evidence>
<proteinExistence type="inferred from homology"/>
<dbReference type="Proteomes" id="UP001213664">
    <property type="component" value="Chromosome"/>
</dbReference>
<dbReference type="InterPro" id="IPR005618">
    <property type="entry name" value="OMPW"/>
</dbReference>
<protein>
    <submittedName>
        <fullName evidence="3">Outer membrane beta-barrel protein</fullName>
    </submittedName>
</protein>
<dbReference type="PANTHER" id="PTHR36920:SF1">
    <property type="entry name" value="OUTER MEMBRANE PROTEIN W"/>
    <property type="match status" value="1"/>
</dbReference>
<evidence type="ECO:0000256" key="2">
    <source>
        <dbReference type="SAM" id="SignalP"/>
    </source>
</evidence>
<gene>
    <name evidence="3" type="ORF">P0Y50_15480</name>
</gene>
<dbReference type="GO" id="GO:0019867">
    <property type="term" value="C:outer membrane"/>
    <property type="evidence" value="ECO:0007669"/>
    <property type="project" value="InterPro"/>
</dbReference>
<name>A0AAJ5X013_9CAUL</name>
<dbReference type="Gene3D" id="2.40.160.20">
    <property type="match status" value="1"/>
</dbReference>
<dbReference type="Pfam" id="PF03922">
    <property type="entry name" value="OmpW"/>
    <property type="match status" value="1"/>
</dbReference>
<dbReference type="PANTHER" id="PTHR36920">
    <property type="match status" value="1"/>
</dbReference>
<dbReference type="EMBL" id="CP119326">
    <property type="protein sequence ID" value="WEK41591.1"/>
    <property type="molecule type" value="Genomic_DNA"/>
</dbReference>
<keyword evidence="2" id="KW-0732">Signal</keyword>
<reference evidence="3" key="1">
    <citation type="submission" date="2023-03" db="EMBL/GenBank/DDBJ databases">
        <title>Andean soil-derived lignocellulolytic bacterial consortium as a source of novel taxa and putative plastic-active enzymes.</title>
        <authorList>
            <person name="Diaz-Garcia L."/>
            <person name="Chuvochina M."/>
            <person name="Feuerriegel G."/>
            <person name="Bunk B."/>
            <person name="Sproer C."/>
            <person name="Streit W.R."/>
            <person name="Rodriguez L.M."/>
            <person name="Overmann J."/>
            <person name="Jimenez D.J."/>
        </authorList>
    </citation>
    <scope>NUCLEOTIDE SEQUENCE</scope>
    <source>
        <strain evidence="3">MAG 833</strain>
    </source>
</reference>
<dbReference type="SUPFAM" id="SSF56925">
    <property type="entry name" value="OMPA-like"/>
    <property type="match status" value="1"/>
</dbReference>
<accession>A0AAJ5X013</accession>
<evidence type="ECO:0000313" key="4">
    <source>
        <dbReference type="Proteomes" id="UP001213664"/>
    </source>
</evidence>
<evidence type="ECO:0000256" key="1">
    <source>
        <dbReference type="ARBA" id="ARBA00009330"/>
    </source>
</evidence>
<dbReference type="AlphaFoldDB" id="A0AAJ5X013"/>
<feature type="signal peptide" evidence="2">
    <location>
        <begin position="1"/>
        <end position="26"/>
    </location>
</feature>
<dbReference type="InterPro" id="IPR011250">
    <property type="entry name" value="OMP/PagP_B-barrel"/>
</dbReference>
<feature type="chain" id="PRO_5042559116" evidence="2">
    <location>
        <begin position="27"/>
        <end position="227"/>
    </location>
</feature>
<dbReference type="GO" id="GO:0055085">
    <property type="term" value="P:transmembrane transport"/>
    <property type="evidence" value="ECO:0007669"/>
    <property type="project" value="TreeGrafter"/>
</dbReference>
<sequence>MTEVKAYKFAILAVVAAAAVSTPVLAQSAAGSSADAWTAPRAGDWIVNGRVTDVFSQADDAITTAAGVDSGLHVDVGDSVMPTLGFTYFLTDHLAIEAILGATQHEIRAKGGATDVAVHETWVLPPVVTLQYRPLTEGRFSPYVGAGVNYMVFFDGKDKNDFKVKLDDGFGYALQAGADIGVKGPWSLNVDVKKVWFNTDADVNDGALKSEVNLDPWVVSVGFGRKF</sequence>